<organism evidence="3 4">
    <name type="scientific">Ralstonia holmesii</name>
    <dbReference type="NCBI Taxonomy" id="3058602"/>
    <lineage>
        <taxon>Bacteria</taxon>
        <taxon>Pseudomonadati</taxon>
        <taxon>Pseudomonadota</taxon>
        <taxon>Betaproteobacteria</taxon>
        <taxon>Burkholderiales</taxon>
        <taxon>Burkholderiaceae</taxon>
        <taxon>Ralstonia</taxon>
    </lineage>
</organism>
<sequence length="262" mass="29347">MSDMSDYQANPVSRCQADFDAIEWQTRVDLAACYRLVAAYGMSDLIYNHITARIPGTPDHILINPYGMLYEEITASSLVKIDLEGNVLDGGDGRFGVNQAGYVIHSAIHGARHDVQCVLHTHTRAGSAVSAMKCGLLPLAQTSMRFAHIAYHDYESVALELDERERLVRDLGNHEAMILRNHGLLTAGASVAQAFNLMYWLEMACKIQLDAMGTGTELTMPPQGVIEKTYNLYQPHVRRPFGEMEWPAMLRFLDRRDPSYKT</sequence>
<evidence type="ECO:0000313" key="3">
    <source>
        <dbReference type="EMBL" id="CAJ0796990.1"/>
    </source>
</evidence>
<keyword evidence="4" id="KW-1185">Reference proteome</keyword>
<dbReference type="EC" id="4.1.2.17" evidence="3"/>
<dbReference type="InterPro" id="IPR036409">
    <property type="entry name" value="Aldolase_II/adducin_N_sf"/>
</dbReference>
<dbReference type="Gene3D" id="3.40.225.10">
    <property type="entry name" value="Class II aldolase/adducin N-terminal domain"/>
    <property type="match status" value="1"/>
</dbReference>
<dbReference type="GO" id="GO:0008738">
    <property type="term" value="F:L-fuculose-phosphate aldolase activity"/>
    <property type="evidence" value="ECO:0007669"/>
    <property type="project" value="UniProtKB-EC"/>
</dbReference>
<dbReference type="InterPro" id="IPR001303">
    <property type="entry name" value="Aldolase_II/adducin_N"/>
</dbReference>
<proteinExistence type="inferred from homology"/>
<dbReference type="InterPro" id="IPR051017">
    <property type="entry name" value="Aldolase-II_Adducin_sf"/>
</dbReference>
<name>A0ABC8QJ48_9RALS</name>
<dbReference type="FunFam" id="3.40.225.10:FF:000013">
    <property type="entry name" value="Class II aldolase"/>
    <property type="match status" value="1"/>
</dbReference>
<comment type="similarity">
    <text evidence="1">Belongs to the aldolase class II family.</text>
</comment>
<comment type="caution">
    <text evidence="3">The sequence shown here is derived from an EMBL/GenBank/DDBJ whole genome shotgun (WGS) entry which is preliminary data.</text>
</comment>
<dbReference type="EMBL" id="CATZAT010000007">
    <property type="protein sequence ID" value="CAJ0796990.1"/>
    <property type="molecule type" value="Genomic_DNA"/>
</dbReference>
<gene>
    <name evidence="3" type="primary">fucA</name>
    <name evidence="3" type="ORF">LMG18096_03339</name>
</gene>
<keyword evidence="3" id="KW-0456">Lyase</keyword>
<accession>A0ABC8QJ48</accession>
<reference evidence="3 4" key="1">
    <citation type="submission" date="2023-07" db="EMBL/GenBank/DDBJ databases">
        <authorList>
            <person name="Peeters C."/>
        </authorList>
    </citation>
    <scope>NUCLEOTIDE SEQUENCE [LARGE SCALE GENOMIC DNA]</scope>
    <source>
        <strain evidence="3 4">LMG 18096</strain>
    </source>
</reference>
<dbReference type="Pfam" id="PF00596">
    <property type="entry name" value="Aldolase_II"/>
    <property type="match status" value="1"/>
</dbReference>
<protein>
    <submittedName>
        <fullName evidence="3">L-fuculose phosphate aldolase</fullName>
        <ecNumber evidence="3">4.1.2.17</ecNumber>
    </submittedName>
</protein>
<evidence type="ECO:0000259" key="2">
    <source>
        <dbReference type="SMART" id="SM01007"/>
    </source>
</evidence>
<dbReference type="Proteomes" id="UP001189663">
    <property type="component" value="Unassembled WGS sequence"/>
</dbReference>
<dbReference type="SMART" id="SM01007">
    <property type="entry name" value="Aldolase_II"/>
    <property type="match status" value="1"/>
</dbReference>
<evidence type="ECO:0000256" key="1">
    <source>
        <dbReference type="ARBA" id="ARBA00037961"/>
    </source>
</evidence>
<dbReference type="NCBIfam" id="NF005451">
    <property type="entry name" value="PRK07044.1"/>
    <property type="match status" value="1"/>
</dbReference>
<dbReference type="SUPFAM" id="SSF53639">
    <property type="entry name" value="AraD/HMP-PK domain-like"/>
    <property type="match status" value="1"/>
</dbReference>
<dbReference type="AlphaFoldDB" id="A0ABC8QJ48"/>
<dbReference type="PANTHER" id="PTHR10672:SF3">
    <property type="entry name" value="PROTEIN HU-LI TAI SHAO"/>
    <property type="match status" value="1"/>
</dbReference>
<evidence type="ECO:0000313" key="4">
    <source>
        <dbReference type="Proteomes" id="UP001189663"/>
    </source>
</evidence>
<feature type="domain" description="Class II aldolase/adducin N-terminal" evidence="2">
    <location>
        <begin position="28"/>
        <end position="209"/>
    </location>
</feature>
<dbReference type="PANTHER" id="PTHR10672">
    <property type="entry name" value="ADDUCIN"/>
    <property type="match status" value="1"/>
</dbReference>